<reference evidence="11 12" key="1">
    <citation type="submission" date="2009-01" db="EMBL/GenBank/DDBJ databases">
        <authorList>
            <person name="Fulton L."/>
            <person name="Clifton S."/>
            <person name="Fulton B."/>
            <person name="Xu J."/>
            <person name="Minx P."/>
            <person name="Pepin K.H."/>
            <person name="Johnson M."/>
            <person name="Bhonagiri V."/>
            <person name="Nash W.E."/>
            <person name="Mardis E.R."/>
            <person name="Wilson R.K."/>
        </authorList>
    </citation>
    <scope>NUCLEOTIDE SEQUENCE [LARGE SCALE GENOMIC DNA]</scope>
    <source>
        <strain evidence="11 12">DSM 5476</strain>
    </source>
</reference>
<keyword evidence="7" id="KW-0963">Cytoplasm</keyword>
<dbReference type="InterPro" id="IPR009081">
    <property type="entry name" value="PP-bd_ACP"/>
</dbReference>
<dbReference type="PROSITE" id="PS50075">
    <property type="entry name" value="CARRIER"/>
    <property type="match status" value="1"/>
</dbReference>
<keyword evidence="3 7" id="KW-0597">Phosphoprotein</keyword>
<dbReference type="InterPro" id="IPR036736">
    <property type="entry name" value="ACP-like_sf"/>
</dbReference>
<comment type="pathway">
    <text evidence="7 9">Lipid metabolism; fatty acid biosynthesis.</text>
</comment>
<dbReference type="Pfam" id="PF00550">
    <property type="entry name" value="PP-binding"/>
    <property type="match status" value="1"/>
</dbReference>
<dbReference type="InterPro" id="IPR006162">
    <property type="entry name" value="Ppantetheine_attach_site"/>
</dbReference>
<dbReference type="HOGENOM" id="CLU_108696_5_1_9"/>
<protein>
    <recommendedName>
        <fullName evidence="7 8">Acyl carrier protein</fullName>
        <shortName evidence="7">ACP</shortName>
    </recommendedName>
</protein>
<dbReference type="PANTHER" id="PTHR20863">
    <property type="entry name" value="ACYL CARRIER PROTEIN"/>
    <property type="match status" value="1"/>
</dbReference>
<dbReference type="STRING" id="537013.CLOSTMETH_00742"/>
<feature type="modified residue" description="O-(pantetheine 4'-phosphoryl)serine" evidence="7">
    <location>
        <position position="35"/>
    </location>
</feature>
<dbReference type="GO" id="GO:0005829">
    <property type="term" value="C:cytosol"/>
    <property type="evidence" value="ECO:0007669"/>
    <property type="project" value="TreeGrafter"/>
</dbReference>
<evidence type="ECO:0000313" key="12">
    <source>
        <dbReference type="Proteomes" id="UP000003340"/>
    </source>
</evidence>
<dbReference type="Gene3D" id="1.10.1200.10">
    <property type="entry name" value="ACP-like"/>
    <property type="match status" value="1"/>
</dbReference>
<keyword evidence="5 7" id="KW-0443">Lipid metabolism</keyword>
<dbReference type="SUPFAM" id="SSF47336">
    <property type="entry name" value="ACP-like"/>
    <property type="match status" value="1"/>
</dbReference>
<evidence type="ECO:0000256" key="3">
    <source>
        <dbReference type="ARBA" id="ARBA00022553"/>
    </source>
</evidence>
<comment type="PTM">
    <text evidence="7">4'-phosphopantetheine is transferred from CoA to a specific serine of apo-ACP by AcpS. This modification is essential for activity because fatty acids are bound in thioester linkage to the sulfhydryl of the prosthetic group.</text>
</comment>
<dbReference type="GO" id="GO:0000036">
    <property type="term" value="F:acyl carrier activity"/>
    <property type="evidence" value="ECO:0007669"/>
    <property type="project" value="UniProtKB-UniRule"/>
</dbReference>
<dbReference type="GO" id="GO:0016020">
    <property type="term" value="C:membrane"/>
    <property type="evidence" value="ECO:0007669"/>
    <property type="project" value="GOC"/>
</dbReference>
<dbReference type="AlphaFoldDB" id="C0EA88"/>
<organism evidence="11 12">
    <name type="scientific">[Clostridium] methylpentosum DSM 5476</name>
    <dbReference type="NCBI Taxonomy" id="537013"/>
    <lineage>
        <taxon>Bacteria</taxon>
        <taxon>Bacillati</taxon>
        <taxon>Bacillota</taxon>
        <taxon>Clostridia</taxon>
        <taxon>Eubacteriales</taxon>
        <taxon>Oscillospiraceae</taxon>
        <taxon>Oscillospiraceae incertae sedis</taxon>
    </lineage>
</organism>
<keyword evidence="2 7" id="KW-0444">Lipid biosynthesis</keyword>
<proteinExistence type="inferred from homology"/>
<comment type="PTM">
    <text evidence="9">4'-phosphopantetheine is transferred from CoA to a specific serine of apo-ACP by acpS.</text>
</comment>
<dbReference type="GO" id="GO:0000035">
    <property type="term" value="F:acyl binding"/>
    <property type="evidence" value="ECO:0007669"/>
    <property type="project" value="TreeGrafter"/>
</dbReference>
<evidence type="ECO:0000256" key="2">
    <source>
        <dbReference type="ARBA" id="ARBA00022516"/>
    </source>
</evidence>
<name>C0EA88_9FIRM</name>
<dbReference type="GO" id="GO:0009245">
    <property type="term" value="P:lipid A biosynthetic process"/>
    <property type="evidence" value="ECO:0007669"/>
    <property type="project" value="TreeGrafter"/>
</dbReference>
<dbReference type="Proteomes" id="UP000003340">
    <property type="component" value="Unassembled WGS sequence"/>
</dbReference>
<evidence type="ECO:0000256" key="8">
    <source>
        <dbReference type="NCBIfam" id="TIGR00517"/>
    </source>
</evidence>
<sequence>MVLEKVTSILVDQLDVDEEKVTMEASISDDLGADSLDVVDLVMSLEEEFNIEIPDEEVENIKTVGDIVKYVEDRI</sequence>
<evidence type="ECO:0000256" key="1">
    <source>
        <dbReference type="ARBA" id="ARBA00022450"/>
    </source>
</evidence>
<accession>C0EA88</accession>
<comment type="caution">
    <text evidence="11">The sequence shown here is derived from an EMBL/GenBank/DDBJ whole genome shotgun (WGS) entry which is preliminary data.</text>
</comment>
<dbReference type="PROSITE" id="PS00012">
    <property type="entry name" value="PHOSPHOPANTETHEINE"/>
    <property type="match status" value="1"/>
</dbReference>
<dbReference type="NCBIfam" id="NF002148">
    <property type="entry name" value="PRK00982.1-2"/>
    <property type="match status" value="1"/>
</dbReference>
<reference evidence="11 12" key="2">
    <citation type="submission" date="2009-02" db="EMBL/GenBank/DDBJ databases">
        <title>Draft genome sequence of Clostridium methylpentosum (DSM 5476).</title>
        <authorList>
            <person name="Sudarsanam P."/>
            <person name="Ley R."/>
            <person name="Guruge J."/>
            <person name="Turnbaugh P.J."/>
            <person name="Mahowald M."/>
            <person name="Liep D."/>
            <person name="Gordon J."/>
        </authorList>
    </citation>
    <scope>NUCLEOTIDE SEQUENCE [LARGE SCALE GENOMIC DNA]</scope>
    <source>
        <strain evidence="11 12">DSM 5476</strain>
    </source>
</reference>
<evidence type="ECO:0000256" key="5">
    <source>
        <dbReference type="ARBA" id="ARBA00023098"/>
    </source>
</evidence>
<dbReference type="NCBIfam" id="TIGR00517">
    <property type="entry name" value="acyl_carrier"/>
    <property type="match status" value="1"/>
</dbReference>
<dbReference type="NCBIfam" id="NF002150">
    <property type="entry name" value="PRK00982.1-4"/>
    <property type="match status" value="1"/>
</dbReference>
<evidence type="ECO:0000256" key="9">
    <source>
        <dbReference type="RuleBase" id="RU003545"/>
    </source>
</evidence>
<dbReference type="UniPathway" id="UPA00094"/>
<keyword evidence="6 7" id="KW-0275">Fatty acid biosynthesis</keyword>
<dbReference type="NCBIfam" id="NF002151">
    <property type="entry name" value="PRK00982.1-5"/>
    <property type="match status" value="1"/>
</dbReference>
<gene>
    <name evidence="7 11" type="primary">acpP</name>
    <name evidence="11" type="ORF">CLOSTMETH_00742</name>
</gene>
<dbReference type="eggNOG" id="COG0236">
    <property type="taxonomic scope" value="Bacteria"/>
</dbReference>
<comment type="subcellular location">
    <subcellularLocation>
        <location evidence="7">Cytoplasm</location>
    </subcellularLocation>
</comment>
<dbReference type="PANTHER" id="PTHR20863:SF76">
    <property type="entry name" value="CARRIER DOMAIN-CONTAINING PROTEIN"/>
    <property type="match status" value="1"/>
</dbReference>
<feature type="domain" description="Carrier" evidence="10">
    <location>
        <begin position="1"/>
        <end position="75"/>
    </location>
</feature>
<dbReference type="HAMAP" id="MF_01217">
    <property type="entry name" value="Acyl_carrier"/>
    <property type="match status" value="1"/>
</dbReference>
<evidence type="ECO:0000259" key="10">
    <source>
        <dbReference type="PROSITE" id="PS50075"/>
    </source>
</evidence>
<evidence type="ECO:0000256" key="6">
    <source>
        <dbReference type="ARBA" id="ARBA00023160"/>
    </source>
</evidence>
<evidence type="ECO:0000313" key="11">
    <source>
        <dbReference type="EMBL" id="EEG31613.1"/>
    </source>
</evidence>
<dbReference type="InterPro" id="IPR003231">
    <property type="entry name" value="ACP"/>
</dbReference>
<evidence type="ECO:0000256" key="7">
    <source>
        <dbReference type="HAMAP-Rule" id="MF_01217"/>
    </source>
</evidence>
<comment type="function">
    <text evidence="7 9">Carrier of the growing fatty acid chain in fatty acid biosynthesis.</text>
</comment>
<dbReference type="EMBL" id="ACEC01000027">
    <property type="protein sequence ID" value="EEG31613.1"/>
    <property type="molecule type" value="Genomic_DNA"/>
</dbReference>
<keyword evidence="12" id="KW-1185">Reference proteome</keyword>
<evidence type="ECO:0000256" key="4">
    <source>
        <dbReference type="ARBA" id="ARBA00022832"/>
    </source>
</evidence>
<keyword evidence="4 7" id="KW-0276">Fatty acid metabolism</keyword>
<keyword evidence="1 7" id="KW-0596">Phosphopantetheine</keyword>
<comment type="similarity">
    <text evidence="7">Belongs to the acyl carrier protein (ACP) family.</text>
</comment>